<proteinExistence type="predicted"/>
<comment type="caution">
    <text evidence="2">The sequence shown here is derived from an EMBL/GenBank/DDBJ whole genome shotgun (WGS) entry which is preliminary data.</text>
</comment>
<evidence type="ECO:0000313" key="2">
    <source>
        <dbReference type="EMBL" id="OAA83440.1"/>
    </source>
</evidence>
<protein>
    <submittedName>
        <fullName evidence="2">Uncharacterized protein</fullName>
    </submittedName>
</protein>
<organism evidence="2 3">
    <name type="scientific">Clostridium ljungdahlii</name>
    <dbReference type="NCBI Taxonomy" id="1538"/>
    <lineage>
        <taxon>Bacteria</taxon>
        <taxon>Bacillati</taxon>
        <taxon>Bacillota</taxon>
        <taxon>Clostridia</taxon>
        <taxon>Eubacteriales</taxon>
        <taxon>Clostridiaceae</taxon>
        <taxon>Clostridium</taxon>
    </lineage>
</organism>
<keyword evidence="1" id="KW-0472">Membrane</keyword>
<gene>
    <name evidence="2" type="ORF">WY13_03226</name>
</gene>
<dbReference type="EMBL" id="LITT01000058">
    <property type="protein sequence ID" value="OAA83440.1"/>
    <property type="molecule type" value="Genomic_DNA"/>
</dbReference>
<accession>A0A168LMP2</accession>
<name>A0A168LMP2_9CLOT</name>
<feature type="transmembrane region" description="Helical" evidence="1">
    <location>
        <begin position="12"/>
        <end position="37"/>
    </location>
</feature>
<dbReference type="RefSeq" id="WP_347459444.1">
    <property type="nucleotide sequence ID" value="NZ_LITT01000058.1"/>
</dbReference>
<keyword evidence="1" id="KW-1133">Transmembrane helix</keyword>
<sequence length="67" mass="7863">MLNGIKERMIGSYLFIIIFTVVIIESFLIFSISRYYYKNMENMVSNQIKVSVDFYNSYLASSSLKKT</sequence>
<dbReference type="PATRIC" id="fig|1538.10.peg.3282"/>
<dbReference type="Proteomes" id="UP000077407">
    <property type="component" value="Unassembled WGS sequence"/>
</dbReference>
<evidence type="ECO:0000256" key="1">
    <source>
        <dbReference type="SAM" id="Phobius"/>
    </source>
</evidence>
<keyword evidence="1" id="KW-0812">Transmembrane</keyword>
<dbReference type="AlphaFoldDB" id="A0A168LMP2"/>
<evidence type="ECO:0000313" key="3">
    <source>
        <dbReference type="Proteomes" id="UP000077407"/>
    </source>
</evidence>
<reference evidence="2 3" key="1">
    <citation type="journal article" date="2015" name="Biotechnol. Bioeng.">
        <title>Genome sequence and phenotypic characterization of Caulobacter segnis.</title>
        <authorList>
            <person name="Patel S."/>
            <person name="Fletcher B."/>
            <person name="Scott D.C."/>
            <person name="Ely B."/>
        </authorList>
    </citation>
    <scope>NUCLEOTIDE SEQUENCE [LARGE SCALE GENOMIC DNA]</scope>
    <source>
        <strain evidence="2 3">ERI-2</strain>
    </source>
</reference>